<dbReference type="EMBL" id="UINC01029040">
    <property type="protein sequence ID" value="SVB11098.1"/>
    <property type="molecule type" value="Genomic_DNA"/>
</dbReference>
<dbReference type="AlphaFoldDB" id="A0A382BBF2"/>
<reference evidence="2" key="1">
    <citation type="submission" date="2018-05" db="EMBL/GenBank/DDBJ databases">
        <authorList>
            <person name="Lanie J.A."/>
            <person name="Ng W.-L."/>
            <person name="Kazmierczak K.M."/>
            <person name="Andrzejewski T.M."/>
            <person name="Davidsen T.M."/>
            <person name="Wayne K.J."/>
            <person name="Tettelin H."/>
            <person name="Glass J.I."/>
            <person name="Rusch D."/>
            <person name="Podicherti R."/>
            <person name="Tsui H.-C.T."/>
            <person name="Winkler M.E."/>
        </authorList>
    </citation>
    <scope>NUCLEOTIDE SEQUENCE</scope>
</reference>
<proteinExistence type="predicted"/>
<organism evidence="2">
    <name type="scientific">marine metagenome</name>
    <dbReference type="NCBI Taxonomy" id="408172"/>
    <lineage>
        <taxon>unclassified sequences</taxon>
        <taxon>metagenomes</taxon>
        <taxon>ecological metagenomes</taxon>
    </lineage>
</organism>
<sequence length="28" mass="3316">MPMPAGMIPESRKIRPFLARQKKQFNQD</sequence>
<accession>A0A382BBF2</accession>
<name>A0A382BBF2_9ZZZZ</name>
<evidence type="ECO:0000313" key="2">
    <source>
        <dbReference type="EMBL" id="SVB11098.1"/>
    </source>
</evidence>
<protein>
    <submittedName>
        <fullName evidence="2">Uncharacterized protein</fullName>
    </submittedName>
</protein>
<gene>
    <name evidence="2" type="ORF">METZ01_LOCUS163952</name>
</gene>
<evidence type="ECO:0000256" key="1">
    <source>
        <dbReference type="SAM" id="MobiDB-lite"/>
    </source>
</evidence>
<feature type="region of interest" description="Disordered" evidence="1">
    <location>
        <begin position="1"/>
        <end position="28"/>
    </location>
</feature>